<evidence type="ECO:0000313" key="1">
    <source>
        <dbReference type="EMBL" id="QCC45721.1"/>
    </source>
</evidence>
<dbReference type="CDD" id="cd01071">
    <property type="entry name" value="PBP2_PhnD_like"/>
    <property type="match status" value="1"/>
</dbReference>
<dbReference type="Pfam" id="PF12974">
    <property type="entry name" value="Phosphonate-bd"/>
    <property type="match status" value="1"/>
</dbReference>
<protein>
    <submittedName>
        <fullName evidence="1">ABC-type transport system periplasmic substrate-binding protein (Probable substrate phosphate/phosphonate)</fullName>
    </submittedName>
    <submittedName>
        <fullName evidence="2">Phosphonate transport system substrate-binding protein</fullName>
    </submittedName>
</protein>
<evidence type="ECO:0000313" key="2">
    <source>
        <dbReference type="EMBL" id="TYO81980.1"/>
    </source>
</evidence>
<dbReference type="Proteomes" id="UP000323075">
    <property type="component" value="Unassembled WGS sequence"/>
</dbReference>
<dbReference type="PANTHER" id="PTHR35841">
    <property type="entry name" value="PHOSPHONATES-BINDING PERIPLASMIC PROTEIN"/>
    <property type="match status" value="1"/>
</dbReference>
<sequence length="320" mass="33699">MDRRNFLKTAGAAGTIGISGLSGCLGVLGGGGEDADVRFVLTPAESDVNVKEQYAGVFDYLESETGASIEPKVAADHQAVLQALENDQADIADASPTLAVVGDNASVTDVVGIRVAYGASRYFSTITTQPDSPIDSLSDLADETVVFGARLSTSGSLFPLQMLADAGLDVGDAPEGEVTDFTGKWSNDHNTAIEQLLERDEYMAAGTGAFVSLPHVPQSQLPEQVMNISSDADTAGTEDPELQLLAASDPIPRAPLLARRSWEGSVRSDVQTALLDATESDLKGSNASDELWFTGVAEATIDDYEPIRNVKNTLNLKFGN</sequence>
<dbReference type="Gene3D" id="3.40.190.10">
    <property type="entry name" value="Periplasmic binding protein-like II"/>
    <property type="match status" value="2"/>
</dbReference>
<gene>
    <name evidence="1" type="primary">phnD</name>
    <name evidence="2" type="ORF">APQ99_00495</name>
    <name evidence="1" type="ORF">HBSAL_10390</name>
</gene>
<dbReference type="RefSeq" id="WP_010903535.1">
    <property type="nucleotide sequence ID" value="NZ_VRYN01000001.1"/>
</dbReference>
<dbReference type="EMBL" id="VRYN01000001">
    <property type="protein sequence ID" value="TYO81980.1"/>
    <property type="molecule type" value="Genomic_DNA"/>
</dbReference>
<dbReference type="SUPFAM" id="SSF53850">
    <property type="entry name" value="Periplasmic binding protein-like II"/>
    <property type="match status" value="1"/>
</dbReference>
<dbReference type="PROSITE" id="PS51257">
    <property type="entry name" value="PROKAR_LIPOPROTEIN"/>
    <property type="match status" value="1"/>
</dbReference>
<name>A0A4D6GW46_HALS9</name>
<dbReference type="EMBL" id="CP038631">
    <property type="protein sequence ID" value="QCC45721.1"/>
    <property type="molecule type" value="Genomic_DNA"/>
</dbReference>
<accession>A0A4D6GW46</accession>
<reference evidence="1" key="3">
    <citation type="journal article" name="MicrobiologyOpen">
        <title>Whole-genome comparison between the type strain of Halobacterium salinarum (DSM 3754(T)) and the laboratory strains R1 and NRC-1.</title>
        <authorList>
            <person name="Pfeiffer F."/>
            <person name="Losensky G."/>
            <person name="Marchfelder A."/>
            <person name="Habermann B."/>
            <person name="Dyall-Smith M."/>
        </authorList>
    </citation>
    <scope>NUCLEOTIDE SEQUENCE</scope>
    <source>
        <strain evidence="1">91-R6</strain>
    </source>
</reference>
<organism evidence="1 3">
    <name type="scientific">Halobacterium salinarum (strain ATCC 33171 / DSM 3754 / JCM 8978 / NBRC 102687 / NCIMB 764 / 91-R6)</name>
    <dbReference type="NCBI Taxonomy" id="2597657"/>
    <lineage>
        <taxon>Archaea</taxon>
        <taxon>Methanobacteriati</taxon>
        <taxon>Methanobacteriota</taxon>
        <taxon>Stenosarchaea group</taxon>
        <taxon>Halobacteria</taxon>
        <taxon>Halobacteriales</taxon>
        <taxon>Halobacteriaceae</taxon>
        <taxon>Halobacterium</taxon>
    </lineage>
</organism>
<reference evidence="2 4" key="2">
    <citation type="submission" date="2019-07" db="EMBL/GenBank/DDBJ databases">
        <title>Genomic Encyclopedia of Archaeal and Bacterial Type Strains, Phase II (KMG-II): from individual species to whole genera.</title>
        <authorList>
            <person name="Goeker M."/>
        </authorList>
    </citation>
    <scope>NUCLEOTIDE SEQUENCE [LARGE SCALE GENOMIC DNA]</scope>
    <source>
        <strain evidence="2 4">DSM 3754</strain>
    </source>
</reference>
<reference evidence="1 3" key="1">
    <citation type="journal article" date="2019" name="Microbiol. Resour. Announc.">
        <title>The Genome Sequence of the Halobacterium salinarum Type Strain Is Closely Related to That of Laboratory Strains NRC-1 and R1.</title>
        <authorList>
            <person name="Pfeiffer F."/>
            <person name="Marchfelder A."/>
            <person name="Habermann B."/>
            <person name="Dyall-Smith M.L."/>
        </authorList>
    </citation>
    <scope>NUCLEOTIDE SEQUENCE [LARGE SCALE GENOMIC DNA]</scope>
    <source>
        <strain evidence="1">91-R6</strain>
        <strain evidence="3">ATCC 33171 / DSM 3754 / JCM 8978 / NBRC 102687 / NCIMB 764 / 91-R6</strain>
    </source>
</reference>
<proteinExistence type="predicted"/>
<dbReference type="Proteomes" id="UP000296216">
    <property type="component" value="Chromosome"/>
</dbReference>
<dbReference type="GeneID" id="68694661"/>
<evidence type="ECO:0000313" key="4">
    <source>
        <dbReference type="Proteomes" id="UP000323075"/>
    </source>
</evidence>
<evidence type="ECO:0000313" key="3">
    <source>
        <dbReference type="Proteomes" id="UP000296216"/>
    </source>
</evidence>
<dbReference type="PANTHER" id="PTHR35841:SF1">
    <property type="entry name" value="PHOSPHONATES-BINDING PERIPLASMIC PROTEIN"/>
    <property type="match status" value="1"/>
</dbReference>
<dbReference type="AlphaFoldDB" id="A0A4D6GW46"/>